<evidence type="ECO:0000313" key="1">
    <source>
        <dbReference type="EMBL" id="KAF3526914.1"/>
    </source>
</evidence>
<evidence type="ECO:0000313" key="2">
    <source>
        <dbReference type="Proteomes" id="UP000712600"/>
    </source>
</evidence>
<protein>
    <submittedName>
        <fullName evidence="1">Uncharacterized protein</fullName>
    </submittedName>
</protein>
<proteinExistence type="predicted"/>
<dbReference type="Proteomes" id="UP000712600">
    <property type="component" value="Unassembled WGS sequence"/>
</dbReference>
<reference evidence="1" key="1">
    <citation type="submission" date="2019-12" db="EMBL/GenBank/DDBJ databases">
        <title>Genome sequencing and annotation of Brassica cretica.</title>
        <authorList>
            <person name="Studholme D.J."/>
            <person name="Sarris P."/>
        </authorList>
    </citation>
    <scope>NUCLEOTIDE SEQUENCE</scope>
    <source>
        <strain evidence="1">PFS-109/04</strain>
        <tissue evidence="1">Leaf</tissue>
    </source>
</reference>
<organism evidence="1 2">
    <name type="scientific">Brassica cretica</name>
    <name type="common">Mustard</name>
    <dbReference type="NCBI Taxonomy" id="69181"/>
    <lineage>
        <taxon>Eukaryota</taxon>
        <taxon>Viridiplantae</taxon>
        <taxon>Streptophyta</taxon>
        <taxon>Embryophyta</taxon>
        <taxon>Tracheophyta</taxon>
        <taxon>Spermatophyta</taxon>
        <taxon>Magnoliopsida</taxon>
        <taxon>eudicotyledons</taxon>
        <taxon>Gunneridae</taxon>
        <taxon>Pentapetalae</taxon>
        <taxon>rosids</taxon>
        <taxon>malvids</taxon>
        <taxon>Brassicales</taxon>
        <taxon>Brassicaceae</taxon>
        <taxon>Brassiceae</taxon>
        <taxon>Brassica</taxon>
    </lineage>
</organism>
<gene>
    <name evidence="1" type="ORF">F2Q69_00048440</name>
</gene>
<dbReference type="AlphaFoldDB" id="A0A8S9PZH7"/>
<sequence>MVRRPYKTSACESLAALHGRDQSPGFCGPVCRFPPGVGEKYSGTASSSKKRQIADKENLPYFRIWKTSIYSNRPIDDYIRGTQTLEQGIDSLRLEG</sequence>
<dbReference type="EMBL" id="QGKX02001347">
    <property type="protein sequence ID" value="KAF3526914.1"/>
    <property type="molecule type" value="Genomic_DNA"/>
</dbReference>
<name>A0A8S9PZH7_BRACR</name>
<comment type="caution">
    <text evidence="1">The sequence shown here is derived from an EMBL/GenBank/DDBJ whole genome shotgun (WGS) entry which is preliminary data.</text>
</comment>
<accession>A0A8S9PZH7</accession>